<keyword evidence="1" id="KW-0472">Membrane</keyword>
<accession>A0A164LF87</accession>
<keyword evidence="1" id="KW-1133">Transmembrane helix</keyword>
<evidence type="ECO:0000313" key="2">
    <source>
        <dbReference type="EMBL" id="KZM72346.1"/>
    </source>
</evidence>
<name>A0A164LF87_9NOCA</name>
<dbReference type="AlphaFoldDB" id="A0A164LF87"/>
<gene>
    <name evidence="2" type="ORF">AWN90_36080</name>
</gene>
<protein>
    <submittedName>
        <fullName evidence="2">Uncharacterized protein</fullName>
    </submittedName>
</protein>
<sequence>MAELELFRRKYHRNPWRSRYEIRRGRYPELQTAGFYWGTVLLRLLVAGGGVAVLTLVKVVSSYHDAAWAGVCASLIFTRAFAYKDLGTQLPGLQTPLDSTVEAREESGSLE</sequence>
<keyword evidence="3" id="KW-1185">Reference proteome</keyword>
<comment type="caution">
    <text evidence="2">The sequence shown here is derived from an EMBL/GenBank/DDBJ whole genome shotgun (WGS) entry which is preliminary data.</text>
</comment>
<proteinExistence type="predicted"/>
<feature type="transmembrane region" description="Helical" evidence="1">
    <location>
        <begin position="66"/>
        <end position="83"/>
    </location>
</feature>
<reference evidence="2 3" key="1">
    <citation type="submission" date="2016-04" db="EMBL/GenBank/DDBJ databases">
        <authorList>
            <person name="Evans L.H."/>
            <person name="Alamgir A."/>
            <person name="Owens N."/>
            <person name="Weber N.D."/>
            <person name="Virtaneva K."/>
            <person name="Barbian K."/>
            <person name="Babar A."/>
            <person name="Rosenke K."/>
        </authorList>
    </citation>
    <scope>NUCLEOTIDE SEQUENCE [LARGE SCALE GENOMIC DNA]</scope>
    <source>
        <strain evidence="2 3">IFM 0406</strain>
    </source>
</reference>
<organism evidence="2 3">
    <name type="scientific">Nocardia terpenica</name>
    <dbReference type="NCBI Taxonomy" id="455432"/>
    <lineage>
        <taxon>Bacteria</taxon>
        <taxon>Bacillati</taxon>
        <taxon>Actinomycetota</taxon>
        <taxon>Actinomycetes</taxon>
        <taxon>Mycobacteriales</taxon>
        <taxon>Nocardiaceae</taxon>
        <taxon>Nocardia</taxon>
    </lineage>
</organism>
<feature type="transmembrane region" description="Helical" evidence="1">
    <location>
        <begin position="33"/>
        <end position="54"/>
    </location>
</feature>
<dbReference type="EMBL" id="LWGR01000008">
    <property type="protein sequence ID" value="KZM72346.1"/>
    <property type="molecule type" value="Genomic_DNA"/>
</dbReference>
<keyword evidence="1" id="KW-0812">Transmembrane</keyword>
<evidence type="ECO:0000256" key="1">
    <source>
        <dbReference type="SAM" id="Phobius"/>
    </source>
</evidence>
<dbReference type="Proteomes" id="UP000076512">
    <property type="component" value="Unassembled WGS sequence"/>
</dbReference>
<evidence type="ECO:0000313" key="3">
    <source>
        <dbReference type="Proteomes" id="UP000076512"/>
    </source>
</evidence>